<dbReference type="Gene3D" id="3.50.50.60">
    <property type="entry name" value="FAD/NAD(P)-binding domain"/>
    <property type="match status" value="1"/>
</dbReference>
<keyword evidence="1" id="KW-0560">Oxidoreductase</keyword>
<reference evidence="3 4" key="1">
    <citation type="submission" date="2020-08" db="EMBL/GenBank/DDBJ databases">
        <title>Genomic Encyclopedia of Type Strains, Phase IV (KMG-IV): sequencing the most valuable type-strain genomes for metagenomic binning, comparative biology and taxonomic classification.</title>
        <authorList>
            <person name="Goeker M."/>
        </authorList>
    </citation>
    <scope>NUCLEOTIDE SEQUENCE [LARGE SCALE GENOMIC DNA]</scope>
    <source>
        <strain evidence="3 4">DSM 102235</strain>
    </source>
</reference>
<organism evidence="3 4">
    <name type="scientific">Sagittula marina</name>
    <dbReference type="NCBI Taxonomy" id="943940"/>
    <lineage>
        <taxon>Bacteria</taxon>
        <taxon>Pseudomonadati</taxon>
        <taxon>Pseudomonadota</taxon>
        <taxon>Alphaproteobacteria</taxon>
        <taxon>Rhodobacterales</taxon>
        <taxon>Roseobacteraceae</taxon>
        <taxon>Sagittula</taxon>
    </lineage>
</organism>
<feature type="domain" description="FAD dependent oxidoreductase" evidence="2">
    <location>
        <begin position="36"/>
        <end position="389"/>
    </location>
</feature>
<evidence type="ECO:0000256" key="1">
    <source>
        <dbReference type="ARBA" id="ARBA00023002"/>
    </source>
</evidence>
<proteinExistence type="predicted"/>
<dbReference type="Gene3D" id="3.30.9.10">
    <property type="entry name" value="D-Amino Acid Oxidase, subunit A, domain 2"/>
    <property type="match status" value="1"/>
</dbReference>
<gene>
    <name evidence="3" type="ORF">GGQ68_000248</name>
</gene>
<dbReference type="Proteomes" id="UP000541426">
    <property type="component" value="Unassembled WGS sequence"/>
</dbReference>
<dbReference type="SUPFAM" id="SSF51905">
    <property type="entry name" value="FAD/NAD(P)-binding domain"/>
    <property type="match status" value="1"/>
</dbReference>
<dbReference type="GO" id="GO:0005737">
    <property type="term" value="C:cytoplasm"/>
    <property type="evidence" value="ECO:0007669"/>
    <property type="project" value="TreeGrafter"/>
</dbReference>
<comment type="caution">
    <text evidence="3">The sequence shown here is derived from an EMBL/GenBank/DDBJ whole genome shotgun (WGS) entry which is preliminary data.</text>
</comment>
<evidence type="ECO:0000313" key="3">
    <source>
        <dbReference type="EMBL" id="MBB3983937.1"/>
    </source>
</evidence>
<dbReference type="Pfam" id="PF01266">
    <property type="entry name" value="DAO"/>
    <property type="match status" value="1"/>
</dbReference>
<evidence type="ECO:0000259" key="2">
    <source>
        <dbReference type="Pfam" id="PF01266"/>
    </source>
</evidence>
<dbReference type="InterPro" id="IPR036188">
    <property type="entry name" value="FAD/NAD-bd_sf"/>
</dbReference>
<name>A0A7W6DNE0_9RHOB</name>
<dbReference type="PANTHER" id="PTHR13847">
    <property type="entry name" value="SARCOSINE DEHYDROGENASE-RELATED"/>
    <property type="match status" value="1"/>
</dbReference>
<dbReference type="AlphaFoldDB" id="A0A7W6DNE0"/>
<dbReference type="RefSeq" id="WP_183962574.1">
    <property type="nucleotide sequence ID" value="NZ_BAABBZ010000012.1"/>
</dbReference>
<protein>
    <submittedName>
        <fullName evidence="3">Glycine/D-amino acid oxidase-like deaminating enzyme</fullName>
    </submittedName>
</protein>
<sequence length="432" mass="47080">MKRLYEAQAYAADAGAFWKDTTPPLEWPVAEDANCDVAIIGAGFTGLNAAITLARAGRDVRVLDAEHPGWGASGRNGGFCCIGGALVGDSTLARRHGAGQAASWQATQQAAIDHVDAFLSHTGAKVDRHSHGETVLAHTPRAFKSLRAEAEDHSGARLLSPEDLRTEGLSTTWHGGLHIPTGFALNPRKYHSALAQAALDAGATLHAYSPVTKLYRDGLWHLQTPKGTIRARQVILATNGYSSEDLPAWLRARTLPVQSSVIVTRPLTDAELAEANWTSEQMAYDTRQLLHYFRKLPDNRFLFGMRGGLTARPAEQMRISQHIRRDFNAAFPAWRDVEITHEWSGLVCLMASGHPFCGAVPEHEGLFASLGYHGNGVAMGSYLGHGLAQKMIGDADPALPAFLSKPPKRFPFGAYRRQLLRPAYMFAETFDL</sequence>
<dbReference type="InterPro" id="IPR006076">
    <property type="entry name" value="FAD-dep_OxRdtase"/>
</dbReference>
<accession>A0A7W6DNE0</accession>
<dbReference type="PANTHER" id="PTHR13847:SF281">
    <property type="entry name" value="FAD DEPENDENT OXIDOREDUCTASE DOMAIN-CONTAINING PROTEIN"/>
    <property type="match status" value="1"/>
</dbReference>
<evidence type="ECO:0000313" key="4">
    <source>
        <dbReference type="Proteomes" id="UP000541426"/>
    </source>
</evidence>
<dbReference type="EMBL" id="JACIEJ010000001">
    <property type="protein sequence ID" value="MBB3983937.1"/>
    <property type="molecule type" value="Genomic_DNA"/>
</dbReference>
<keyword evidence="4" id="KW-1185">Reference proteome</keyword>
<dbReference type="GO" id="GO:0016491">
    <property type="term" value="F:oxidoreductase activity"/>
    <property type="evidence" value="ECO:0007669"/>
    <property type="project" value="UniProtKB-KW"/>
</dbReference>